<dbReference type="EMBL" id="JABXBU010000030">
    <property type="protein sequence ID" value="KAF8785406.1"/>
    <property type="molecule type" value="Genomic_DNA"/>
</dbReference>
<evidence type="ECO:0000313" key="2">
    <source>
        <dbReference type="EMBL" id="KAF8785406.1"/>
    </source>
</evidence>
<accession>A0A8T0F2L5</accession>
<reference evidence="2" key="1">
    <citation type="journal article" date="2020" name="bioRxiv">
        <title>Chromosome-level reference genome of the European wasp spider Argiope bruennichi: a resource for studies on range expansion and evolutionary adaptation.</title>
        <authorList>
            <person name="Sheffer M.M."/>
            <person name="Hoppe A."/>
            <person name="Krehenwinkel H."/>
            <person name="Uhl G."/>
            <person name="Kuss A.W."/>
            <person name="Jensen L."/>
            <person name="Jensen C."/>
            <person name="Gillespie R.G."/>
            <person name="Hoff K.J."/>
            <person name="Prost S."/>
        </authorList>
    </citation>
    <scope>NUCLEOTIDE SEQUENCE</scope>
</reference>
<feature type="compositionally biased region" description="Polar residues" evidence="1">
    <location>
        <begin position="61"/>
        <end position="71"/>
    </location>
</feature>
<dbReference type="Proteomes" id="UP000807504">
    <property type="component" value="Unassembled WGS sequence"/>
</dbReference>
<feature type="compositionally biased region" description="Polar residues" evidence="1">
    <location>
        <begin position="15"/>
        <end position="42"/>
    </location>
</feature>
<reference evidence="2" key="2">
    <citation type="submission" date="2020-06" db="EMBL/GenBank/DDBJ databases">
        <authorList>
            <person name="Sheffer M."/>
        </authorList>
    </citation>
    <scope>NUCLEOTIDE SEQUENCE</scope>
</reference>
<sequence length="212" mass="23681">MNTCSCKHSAHGSDKSNNLQKTETNRNQASTSTKNSLPVSQSKDFEVSLARISKKKRKNAKSQSAKTSNTEVPPKPPDPSDIPITSDSILSISPSTSDVSSLFSYSCLSFLVASPIFESEFAETSLPPKQSSLSNEAISDEDYEYAKKIWDVFGMHTLGDFHDLYVISDVLLLEDVFENFRKVCLDYYKFDPCHIYTAPRLAWQECLRKSGV</sequence>
<protein>
    <recommendedName>
        <fullName evidence="4">DNA-directed DNA polymerase</fullName>
    </recommendedName>
</protein>
<dbReference type="AlphaFoldDB" id="A0A8T0F2L5"/>
<keyword evidence="3" id="KW-1185">Reference proteome</keyword>
<gene>
    <name evidence="2" type="ORF">HNY73_010949</name>
</gene>
<name>A0A8T0F2L5_ARGBR</name>
<evidence type="ECO:0008006" key="4">
    <source>
        <dbReference type="Google" id="ProtNLM"/>
    </source>
</evidence>
<evidence type="ECO:0000313" key="3">
    <source>
        <dbReference type="Proteomes" id="UP000807504"/>
    </source>
</evidence>
<feature type="region of interest" description="Disordered" evidence="1">
    <location>
        <begin position="1"/>
        <end position="87"/>
    </location>
</feature>
<proteinExistence type="predicted"/>
<organism evidence="2 3">
    <name type="scientific">Argiope bruennichi</name>
    <name type="common">Wasp spider</name>
    <name type="synonym">Aranea bruennichi</name>
    <dbReference type="NCBI Taxonomy" id="94029"/>
    <lineage>
        <taxon>Eukaryota</taxon>
        <taxon>Metazoa</taxon>
        <taxon>Ecdysozoa</taxon>
        <taxon>Arthropoda</taxon>
        <taxon>Chelicerata</taxon>
        <taxon>Arachnida</taxon>
        <taxon>Araneae</taxon>
        <taxon>Araneomorphae</taxon>
        <taxon>Entelegynae</taxon>
        <taxon>Araneoidea</taxon>
        <taxon>Araneidae</taxon>
        <taxon>Argiope</taxon>
    </lineage>
</organism>
<evidence type="ECO:0000256" key="1">
    <source>
        <dbReference type="SAM" id="MobiDB-lite"/>
    </source>
</evidence>
<comment type="caution">
    <text evidence="2">The sequence shown here is derived from an EMBL/GenBank/DDBJ whole genome shotgun (WGS) entry which is preliminary data.</text>
</comment>